<evidence type="ECO:0000256" key="5">
    <source>
        <dbReference type="ARBA" id="ARBA00022525"/>
    </source>
</evidence>
<reference evidence="9 10" key="1">
    <citation type="submission" date="2018-11" db="EMBL/GenBank/DDBJ databases">
        <title>Genome sequencing of Paenibacillus lentus DSM25539(T).</title>
        <authorList>
            <person name="Kook J.-K."/>
            <person name="Park S.-N."/>
            <person name="Lim Y.K."/>
        </authorList>
    </citation>
    <scope>NUCLEOTIDE SEQUENCE [LARGE SCALE GENOMIC DNA]</scope>
    <source>
        <strain evidence="9 10">DSM 25539</strain>
    </source>
</reference>
<dbReference type="Proteomes" id="UP000273145">
    <property type="component" value="Chromosome"/>
</dbReference>
<evidence type="ECO:0000256" key="6">
    <source>
        <dbReference type="ARBA" id="ARBA00023143"/>
    </source>
</evidence>
<dbReference type="PANTHER" id="PTHR30033">
    <property type="entry name" value="FLAGELLAR HOOK-ASSOCIATED PROTEIN 1"/>
    <property type="match status" value="1"/>
</dbReference>
<dbReference type="InterPro" id="IPR053927">
    <property type="entry name" value="FlgK_helical"/>
</dbReference>
<dbReference type="GO" id="GO:0005198">
    <property type="term" value="F:structural molecule activity"/>
    <property type="evidence" value="ECO:0007669"/>
    <property type="project" value="InterPro"/>
</dbReference>
<keyword evidence="9" id="KW-0969">Cilium</keyword>
<dbReference type="OrthoDB" id="9802553at2"/>
<dbReference type="RefSeq" id="WP_125082002.1">
    <property type="nucleotide sequence ID" value="NZ_CP034248.1"/>
</dbReference>
<dbReference type="Pfam" id="PF22638">
    <property type="entry name" value="FlgK_D1"/>
    <property type="match status" value="1"/>
</dbReference>
<organism evidence="9 10">
    <name type="scientific">Paenibacillus lentus</name>
    <dbReference type="NCBI Taxonomy" id="1338368"/>
    <lineage>
        <taxon>Bacteria</taxon>
        <taxon>Bacillati</taxon>
        <taxon>Bacillota</taxon>
        <taxon>Bacilli</taxon>
        <taxon>Bacillales</taxon>
        <taxon>Paenibacillaceae</taxon>
        <taxon>Paenibacillus</taxon>
    </lineage>
</organism>
<name>A0A3S8RSH8_9BACL</name>
<keyword evidence="5" id="KW-0964">Secreted</keyword>
<keyword evidence="9" id="KW-0966">Cell projection</keyword>
<comment type="subcellular location">
    <subcellularLocation>
        <location evidence="1">Bacterial flagellum</location>
    </subcellularLocation>
    <subcellularLocation>
        <location evidence="2">Secreted</location>
    </subcellularLocation>
</comment>
<dbReference type="SUPFAM" id="SSF64518">
    <property type="entry name" value="Phase 1 flagellin"/>
    <property type="match status" value="1"/>
</dbReference>
<dbReference type="EMBL" id="CP034248">
    <property type="protein sequence ID" value="AZK45908.1"/>
    <property type="molecule type" value="Genomic_DNA"/>
</dbReference>
<keyword evidence="6" id="KW-0975">Bacterial flagellum</keyword>
<dbReference type="InterPro" id="IPR010930">
    <property type="entry name" value="Flg_bb/hook_C_dom"/>
</dbReference>
<dbReference type="InterPro" id="IPR002371">
    <property type="entry name" value="FlgK"/>
</dbReference>
<evidence type="ECO:0000313" key="9">
    <source>
        <dbReference type="EMBL" id="AZK45908.1"/>
    </source>
</evidence>
<dbReference type="NCBIfam" id="TIGR02492">
    <property type="entry name" value="flgK_ends"/>
    <property type="match status" value="1"/>
</dbReference>
<evidence type="ECO:0000256" key="1">
    <source>
        <dbReference type="ARBA" id="ARBA00004365"/>
    </source>
</evidence>
<comment type="similarity">
    <text evidence="3">Belongs to the flagella basal body rod proteins family.</text>
</comment>
<evidence type="ECO:0000256" key="4">
    <source>
        <dbReference type="ARBA" id="ARBA00016244"/>
    </source>
</evidence>
<gene>
    <name evidence="9" type="primary">flgK</name>
    <name evidence="9" type="ORF">EIM92_06580</name>
</gene>
<evidence type="ECO:0000259" key="7">
    <source>
        <dbReference type="Pfam" id="PF06429"/>
    </source>
</evidence>
<dbReference type="KEGG" id="plen:EIM92_06580"/>
<sequence length="522" mass="56830">MTSTFHGIETAKRSLFTQMAGMNTTGHNIANASTPGYSRQIVGTAATRPIEVPTLHKSTAPGQLGTGVEVTYIKRVRDQFLDEQYWNANRSLGDWEIQAGTLAKLEAIFNEPSDAGLTTVINNFWKSWSEFSKDPENVTSRKIVRENALALVDAFNETSKKITDMQTDLTRSLSVNADHVNTLAEQIAQLNYEINRIEGLGDNANDLKDQRDLIIDELSKMGNVIVEREESSYYRVLFGGVELVQGNNANPVTTAGLEAAYTGNGLNSGELFGIIKSRDSIVQDYLDQLNEMANTIANGDVEVTIPAGSVLPEGTVFNGITYTGANRTLTSDLTVTVKGINGLHQLGYIFTSPAQRAGEFFSSKGGPLTAASFSLSAAIEQDPNRIASSLRVIPGTVATGDQVVKGNNTLALLMSGLRDKMFTFNPISSNNGITKGTFDDYYRGMMGQLGVQSREALRQQENNQLLVDQVDNRRQSVSGVSLDEEMANLIKLQHAYGAASRLMTTMDQNLDRVINSMGIVGR</sequence>
<protein>
    <recommendedName>
        <fullName evidence="4">Flagellar hook-associated protein 1</fullName>
    </recommendedName>
</protein>
<evidence type="ECO:0000256" key="3">
    <source>
        <dbReference type="ARBA" id="ARBA00009677"/>
    </source>
</evidence>
<dbReference type="PANTHER" id="PTHR30033:SF1">
    <property type="entry name" value="FLAGELLAR HOOK-ASSOCIATED PROTEIN 1"/>
    <property type="match status" value="1"/>
</dbReference>
<evidence type="ECO:0000256" key="2">
    <source>
        <dbReference type="ARBA" id="ARBA00004613"/>
    </source>
</evidence>
<dbReference type="GO" id="GO:0009424">
    <property type="term" value="C:bacterial-type flagellum hook"/>
    <property type="evidence" value="ECO:0007669"/>
    <property type="project" value="InterPro"/>
</dbReference>
<dbReference type="GO" id="GO:0044780">
    <property type="term" value="P:bacterial-type flagellum assembly"/>
    <property type="evidence" value="ECO:0007669"/>
    <property type="project" value="InterPro"/>
</dbReference>
<dbReference type="AlphaFoldDB" id="A0A3S8RSH8"/>
<keyword evidence="9" id="KW-0282">Flagellum</keyword>
<proteinExistence type="inferred from homology"/>
<dbReference type="Pfam" id="PF06429">
    <property type="entry name" value="Flg_bbr_C"/>
    <property type="match status" value="1"/>
</dbReference>
<evidence type="ECO:0000313" key="10">
    <source>
        <dbReference type="Proteomes" id="UP000273145"/>
    </source>
</evidence>
<dbReference type="GO" id="GO:0005576">
    <property type="term" value="C:extracellular region"/>
    <property type="evidence" value="ECO:0007669"/>
    <property type="project" value="UniProtKB-SubCell"/>
</dbReference>
<evidence type="ECO:0000259" key="8">
    <source>
        <dbReference type="Pfam" id="PF22638"/>
    </source>
</evidence>
<feature type="domain" description="Flagellar basal-body/hook protein C-terminal" evidence="7">
    <location>
        <begin position="477"/>
        <end position="515"/>
    </location>
</feature>
<feature type="domain" description="Flagellar hook-associated protein FlgK helical" evidence="8">
    <location>
        <begin position="102"/>
        <end position="298"/>
    </location>
</feature>
<accession>A0A3S8RSH8</accession>
<keyword evidence="10" id="KW-1185">Reference proteome</keyword>